<evidence type="ECO:0000313" key="1">
    <source>
        <dbReference type="EMBL" id="QFG69488.1"/>
    </source>
</evidence>
<gene>
    <name evidence="1" type="ORF">FY030_12940</name>
</gene>
<organism evidence="1 2">
    <name type="scientific">Ornithinimicrobium pratense</name>
    <dbReference type="NCBI Taxonomy" id="2593973"/>
    <lineage>
        <taxon>Bacteria</taxon>
        <taxon>Bacillati</taxon>
        <taxon>Actinomycetota</taxon>
        <taxon>Actinomycetes</taxon>
        <taxon>Micrococcales</taxon>
        <taxon>Ornithinimicrobiaceae</taxon>
        <taxon>Ornithinimicrobium</taxon>
    </lineage>
</organism>
<dbReference type="AlphaFoldDB" id="A0A5J6V6S7"/>
<proteinExistence type="predicted"/>
<dbReference type="SUPFAM" id="SSF54909">
    <property type="entry name" value="Dimeric alpha+beta barrel"/>
    <property type="match status" value="1"/>
</dbReference>
<keyword evidence="2" id="KW-1185">Reference proteome</keyword>
<dbReference type="Pfam" id="PF05336">
    <property type="entry name" value="rhaM"/>
    <property type="match status" value="1"/>
</dbReference>
<dbReference type="InterPro" id="IPR008000">
    <property type="entry name" value="Rham/fucose_mutarotase"/>
</dbReference>
<accession>A0A5J6V6S7</accession>
<reference evidence="1 2" key="1">
    <citation type="submission" date="2019-09" db="EMBL/GenBank/DDBJ databases">
        <title>Serinicoccus pratensis sp. nov., isolated from meadow soil.</title>
        <authorList>
            <person name="Zhang W."/>
        </authorList>
    </citation>
    <scope>NUCLEOTIDE SEQUENCE [LARGE SCALE GENOMIC DNA]</scope>
    <source>
        <strain evidence="1 2">W204</strain>
    </source>
</reference>
<dbReference type="GO" id="GO:0016857">
    <property type="term" value="F:racemase and epimerase activity, acting on carbohydrates and derivatives"/>
    <property type="evidence" value="ECO:0007669"/>
    <property type="project" value="InterPro"/>
</dbReference>
<evidence type="ECO:0000313" key="2">
    <source>
        <dbReference type="Proteomes" id="UP000326546"/>
    </source>
</evidence>
<dbReference type="KEGG" id="serw:FY030_12940"/>
<protein>
    <submittedName>
        <fullName evidence="1">L-rhamnose mutarotase</fullName>
    </submittedName>
</protein>
<dbReference type="EMBL" id="CP044427">
    <property type="protein sequence ID" value="QFG69488.1"/>
    <property type="molecule type" value="Genomic_DNA"/>
</dbReference>
<dbReference type="OrthoDB" id="3826869at2"/>
<dbReference type="Proteomes" id="UP000326546">
    <property type="component" value="Chromosome"/>
</dbReference>
<sequence>MRIALHSEIREGAIDDYRTHHEVIPDELVATFARIGIQDWTIWRSGRRLFHMVECDDWDTVQEALRHDPADARWQANIGRYVELFRGVDGEEGTSPLEQVWDLRAQREWQRR</sequence>
<dbReference type="InterPro" id="IPR011008">
    <property type="entry name" value="Dimeric_a/b-barrel"/>
</dbReference>
<name>A0A5J6V6S7_9MICO</name>
<dbReference type="Gene3D" id="3.30.70.100">
    <property type="match status" value="1"/>
</dbReference>
<dbReference type="RefSeq" id="WP_158061862.1">
    <property type="nucleotide sequence ID" value="NZ_CP044427.1"/>
</dbReference>